<organism evidence="1 2">
    <name type="scientific">Pontibacter mucosus</name>
    <dbReference type="NCBI Taxonomy" id="1649266"/>
    <lineage>
        <taxon>Bacteria</taxon>
        <taxon>Pseudomonadati</taxon>
        <taxon>Bacteroidota</taxon>
        <taxon>Cytophagia</taxon>
        <taxon>Cytophagales</taxon>
        <taxon>Hymenobacteraceae</taxon>
        <taxon>Pontibacter</taxon>
    </lineage>
</organism>
<dbReference type="EMBL" id="QBKI01000001">
    <property type="protein sequence ID" value="PTX22290.1"/>
    <property type="molecule type" value="Genomic_DNA"/>
</dbReference>
<dbReference type="OrthoDB" id="852111at2"/>
<proteinExistence type="predicted"/>
<name>A0A2T5YSK6_9BACT</name>
<dbReference type="PROSITE" id="PS51257">
    <property type="entry name" value="PROKAR_LIPOPROTEIN"/>
    <property type="match status" value="1"/>
</dbReference>
<accession>A0A2T5YSK6</accession>
<keyword evidence="2" id="KW-1185">Reference proteome</keyword>
<comment type="caution">
    <text evidence="1">The sequence shown here is derived from an EMBL/GenBank/DDBJ whole genome shotgun (WGS) entry which is preliminary data.</text>
</comment>
<evidence type="ECO:0008006" key="3">
    <source>
        <dbReference type="Google" id="ProtNLM"/>
    </source>
</evidence>
<protein>
    <recommendedName>
        <fullName evidence="3">GRAM domain-containing protein</fullName>
    </recommendedName>
</protein>
<evidence type="ECO:0000313" key="1">
    <source>
        <dbReference type="EMBL" id="PTX22290.1"/>
    </source>
</evidence>
<dbReference type="RefSeq" id="WP_108209875.1">
    <property type="nucleotide sequence ID" value="NZ_QBKI01000001.1"/>
</dbReference>
<dbReference type="Proteomes" id="UP000244225">
    <property type="component" value="Unassembled WGS sequence"/>
</dbReference>
<dbReference type="AlphaFoldDB" id="A0A2T5YSK6"/>
<sequence>MSAKWVFLLMLGVAGCATRQPAYTSSGEKVLTVQKQVELYRSKPPVWPAKGRLVAIADKLVFIPTPHFGTLYIHGRDSTFIPLNEVARLEEKRWLLVFPFKLQVMTHDGSGYTFVSARRDRLAREIRKLKLEE</sequence>
<gene>
    <name evidence="1" type="ORF">C8N40_101112</name>
</gene>
<reference evidence="1 2" key="1">
    <citation type="submission" date="2018-04" db="EMBL/GenBank/DDBJ databases">
        <title>Genomic Encyclopedia of Archaeal and Bacterial Type Strains, Phase II (KMG-II): from individual species to whole genera.</title>
        <authorList>
            <person name="Goeker M."/>
        </authorList>
    </citation>
    <scope>NUCLEOTIDE SEQUENCE [LARGE SCALE GENOMIC DNA]</scope>
    <source>
        <strain evidence="1 2">DSM 100162</strain>
    </source>
</reference>
<evidence type="ECO:0000313" key="2">
    <source>
        <dbReference type="Proteomes" id="UP000244225"/>
    </source>
</evidence>